<accession>A0A4R4FI57</accession>
<comment type="caution">
    <text evidence="2">The sequence shown here is derived from an EMBL/GenBank/DDBJ whole genome shotgun (WGS) entry which is preliminary data.</text>
</comment>
<feature type="transmembrane region" description="Helical" evidence="1">
    <location>
        <begin position="81"/>
        <end position="101"/>
    </location>
</feature>
<keyword evidence="1" id="KW-0472">Membrane</keyword>
<evidence type="ECO:0000256" key="1">
    <source>
        <dbReference type="SAM" id="Phobius"/>
    </source>
</evidence>
<gene>
    <name evidence="2" type="ORF">E1963_01475</name>
</gene>
<evidence type="ECO:0000313" key="3">
    <source>
        <dbReference type="Proteomes" id="UP000295710"/>
    </source>
</evidence>
<organism evidence="2 3">
    <name type="scientific">Extibacter muris</name>
    <dbReference type="NCBI Taxonomy" id="1796622"/>
    <lineage>
        <taxon>Bacteria</taxon>
        <taxon>Bacillati</taxon>
        <taxon>Bacillota</taxon>
        <taxon>Clostridia</taxon>
        <taxon>Lachnospirales</taxon>
        <taxon>Lachnospiraceae</taxon>
        <taxon>Extibacter</taxon>
    </lineage>
</organism>
<dbReference type="InterPro" id="IPR045620">
    <property type="entry name" value="DUF6442"/>
</dbReference>
<dbReference type="RefSeq" id="WP_132274307.1">
    <property type="nucleotide sequence ID" value="NZ_JAOBST010000049.1"/>
</dbReference>
<dbReference type="AlphaFoldDB" id="A0A4R4FI57"/>
<keyword evidence="1" id="KW-1133">Transmembrane helix</keyword>
<feature type="transmembrane region" description="Helical" evidence="1">
    <location>
        <begin position="55"/>
        <end position="74"/>
    </location>
</feature>
<feature type="transmembrane region" description="Helical" evidence="1">
    <location>
        <begin position="29"/>
        <end position="49"/>
    </location>
</feature>
<keyword evidence="1" id="KW-0812">Transmembrane</keyword>
<dbReference type="Proteomes" id="UP000295710">
    <property type="component" value="Unassembled WGS sequence"/>
</dbReference>
<dbReference type="Pfam" id="PF20040">
    <property type="entry name" value="DUF6442"/>
    <property type="match status" value="1"/>
</dbReference>
<evidence type="ECO:0000313" key="2">
    <source>
        <dbReference type="EMBL" id="TDA23434.1"/>
    </source>
</evidence>
<name>A0A4R4FI57_9FIRM</name>
<sequence length="108" mass="12432">MNKQEILAKSRKENEVSDERNSLIKMQGAYFSIGVLVFFWIVITKFAPLDMIGKSALGLLTNITCFSYFAYQLVKDRTKTSIFFTIAFALTTVFYLCQFLSEMNILPF</sequence>
<keyword evidence="3" id="KW-1185">Reference proteome</keyword>
<reference evidence="2 3" key="1">
    <citation type="journal article" date="2016" name="Nat. Microbiol.">
        <title>The Mouse Intestinal Bacterial Collection (miBC) provides host-specific insight into cultured diversity and functional potential of the gut microbiota.</title>
        <authorList>
            <person name="Lagkouvardos I."/>
            <person name="Pukall R."/>
            <person name="Abt B."/>
            <person name="Foesel B.U."/>
            <person name="Meier-Kolthoff J.P."/>
            <person name="Kumar N."/>
            <person name="Bresciani A."/>
            <person name="Martinez I."/>
            <person name="Just S."/>
            <person name="Ziegler C."/>
            <person name="Brugiroux S."/>
            <person name="Garzetti D."/>
            <person name="Wenning M."/>
            <person name="Bui T.P."/>
            <person name="Wang J."/>
            <person name="Hugenholtz F."/>
            <person name="Plugge C.M."/>
            <person name="Peterson D.A."/>
            <person name="Hornef M.W."/>
            <person name="Baines J.F."/>
            <person name="Smidt H."/>
            <person name="Walter J."/>
            <person name="Kristiansen K."/>
            <person name="Nielsen H.B."/>
            <person name="Haller D."/>
            <person name="Overmann J."/>
            <person name="Stecher B."/>
            <person name="Clavel T."/>
        </authorList>
    </citation>
    <scope>NUCLEOTIDE SEQUENCE [LARGE SCALE GENOMIC DNA]</scope>
    <source>
        <strain evidence="2 3">DSM 28560</strain>
    </source>
</reference>
<proteinExistence type="predicted"/>
<protein>
    <submittedName>
        <fullName evidence="2">Uncharacterized protein</fullName>
    </submittedName>
</protein>
<dbReference type="EMBL" id="SMMX01000001">
    <property type="protein sequence ID" value="TDA23434.1"/>
    <property type="molecule type" value="Genomic_DNA"/>
</dbReference>